<dbReference type="Proteomes" id="UP000447355">
    <property type="component" value="Unassembled WGS sequence"/>
</dbReference>
<organism evidence="1 2">
    <name type="scientific">Duganella vulcania</name>
    <dbReference type="NCBI Taxonomy" id="2692166"/>
    <lineage>
        <taxon>Bacteria</taxon>
        <taxon>Pseudomonadati</taxon>
        <taxon>Pseudomonadota</taxon>
        <taxon>Betaproteobacteria</taxon>
        <taxon>Burkholderiales</taxon>
        <taxon>Oxalobacteraceae</taxon>
        <taxon>Telluria group</taxon>
        <taxon>Duganella</taxon>
    </lineage>
</organism>
<proteinExistence type="predicted"/>
<protein>
    <submittedName>
        <fullName evidence="1">Uncharacterized protein</fullName>
    </submittedName>
</protein>
<gene>
    <name evidence="1" type="ORF">GTP90_01550</name>
</gene>
<name>A0A845GF41_9BURK</name>
<evidence type="ECO:0000313" key="1">
    <source>
        <dbReference type="EMBL" id="MYM92541.1"/>
    </source>
</evidence>
<dbReference type="AlphaFoldDB" id="A0A845GF41"/>
<dbReference type="EMBL" id="WWCX01000001">
    <property type="protein sequence ID" value="MYM92541.1"/>
    <property type="molecule type" value="Genomic_DNA"/>
</dbReference>
<accession>A0A845GF41</accession>
<dbReference type="RefSeq" id="WP_161081804.1">
    <property type="nucleotide sequence ID" value="NZ_WWCX01000001.1"/>
</dbReference>
<comment type="caution">
    <text evidence="1">The sequence shown here is derived from an EMBL/GenBank/DDBJ whole genome shotgun (WGS) entry which is preliminary data.</text>
</comment>
<sequence>MKFETIRAGETYYTVKRQRMGNTTMSTVVVHPVKVISVDVERRTIRASWNDNPERAFFAGDYKSWRATRPVLVGTLQKRLAPREDLVTMKAAKNSAGAV</sequence>
<reference evidence="1" key="1">
    <citation type="submission" date="2019-12" db="EMBL/GenBank/DDBJ databases">
        <title>Novel species isolated from a subtropical stream in China.</title>
        <authorList>
            <person name="Lu H."/>
        </authorList>
    </citation>
    <scope>NUCLEOTIDE SEQUENCE [LARGE SCALE GENOMIC DNA]</scope>
    <source>
        <strain evidence="1">FT81W</strain>
    </source>
</reference>
<evidence type="ECO:0000313" key="2">
    <source>
        <dbReference type="Proteomes" id="UP000447355"/>
    </source>
</evidence>